<evidence type="ECO:0000313" key="2">
    <source>
        <dbReference type="EMBL" id="CEM18965.1"/>
    </source>
</evidence>
<gene>
    <name evidence="2" type="ORF">Cvel_481</name>
</gene>
<dbReference type="VEuPathDB" id="CryptoDB:Cvel_481"/>
<feature type="compositionally biased region" description="Acidic residues" evidence="1">
    <location>
        <begin position="34"/>
        <end position="53"/>
    </location>
</feature>
<name>A0A0G4FV83_9ALVE</name>
<accession>A0A0G4FV83</accession>
<proteinExistence type="predicted"/>
<feature type="region of interest" description="Disordered" evidence="1">
    <location>
        <begin position="1"/>
        <end position="73"/>
    </location>
</feature>
<feature type="compositionally biased region" description="Polar residues" evidence="1">
    <location>
        <begin position="1"/>
        <end position="10"/>
    </location>
</feature>
<sequence>MTEVLQTTGESAPLTVTVAPTEANDDLGKSEFPAGEDDENEEGDGEEEGEEADAGPTEPPVEVDPLSEEYKSRELGISGARKEWEVSLDEKQKKVKLGKGAKGGKKKKGGDFFINIELFPECFTLLPEIVVKPAPKKKGGKGGKKKK</sequence>
<dbReference type="AlphaFoldDB" id="A0A0G4FV83"/>
<protein>
    <submittedName>
        <fullName evidence="2">Uncharacterized protein</fullName>
    </submittedName>
</protein>
<dbReference type="EMBL" id="CDMZ01000662">
    <property type="protein sequence ID" value="CEM18965.1"/>
    <property type="molecule type" value="Genomic_DNA"/>
</dbReference>
<reference evidence="2" key="1">
    <citation type="submission" date="2014-11" db="EMBL/GenBank/DDBJ databases">
        <authorList>
            <person name="Otto D Thomas"/>
            <person name="Naeem Raeece"/>
        </authorList>
    </citation>
    <scope>NUCLEOTIDE SEQUENCE</scope>
</reference>
<organism evidence="2">
    <name type="scientific">Chromera velia CCMP2878</name>
    <dbReference type="NCBI Taxonomy" id="1169474"/>
    <lineage>
        <taxon>Eukaryota</taxon>
        <taxon>Sar</taxon>
        <taxon>Alveolata</taxon>
        <taxon>Colpodellida</taxon>
        <taxon>Chromeraceae</taxon>
        <taxon>Chromera</taxon>
    </lineage>
</organism>
<evidence type="ECO:0000256" key="1">
    <source>
        <dbReference type="SAM" id="MobiDB-lite"/>
    </source>
</evidence>